<feature type="compositionally biased region" description="Low complexity" evidence="3">
    <location>
        <begin position="578"/>
        <end position="595"/>
    </location>
</feature>
<organism evidence="4 5">
    <name type="scientific">Brassicogethes aeneus</name>
    <name type="common">Rape pollen beetle</name>
    <name type="synonym">Meligethes aeneus</name>
    <dbReference type="NCBI Taxonomy" id="1431903"/>
    <lineage>
        <taxon>Eukaryota</taxon>
        <taxon>Metazoa</taxon>
        <taxon>Ecdysozoa</taxon>
        <taxon>Arthropoda</taxon>
        <taxon>Hexapoda</taxon>
        <taxon>Insecta</taxon>
        <taxon>Pterygota</taxon>
        <taxon>Neoptera</taxon>
        <taxon>Endopterygota</taxon>
        <taxon>Coleoptera</taxon>
        <taxon>Polyphaga</taxon>
        <taxon>Cucujiformia</taxon>
        <taxon>Nitidulidae</taxon>
        <taxon>Meligethinae</taxon>
        <taxon>Brassicogethes</taxon>
    </lineage>
</organism>
<proteinExistence type="inferred from homology"/>
<evidence type="ECO:0000256" key="1">
    <source>
        <dbReference type="ARBA" id="ARBA00010098"/>
    </source>
</evidence>
<gene>
    <name evidence="4" type="ORF">MELIAE_LOCUS7161</name>
</gene>
<dbReference type="EMBL" id="OV121135">
    <property type="protein sequence ID" value="CAH0555911.1"/>
    <property type="molecule type" value="Genomic_DNA"/>
</dbReference>
<evidence type="ECO:0008006" key="6">
    <source>
        <dbReference type="Google" id="ProtNLM"/>
    </source>
</evidence>
<evidence type="ECO:0000256" key="3">
    <source>
        <dbReference type="SAM" id="MobiDB-lite"/>
    </source>
</evidence>
<evidence type="ECO:0000313" key="4">
    <source>
        <dbReference type="EMBL" id="CAH0555911.1"/>
    </source>
</evidence>
<reference evidence="4" key="1">
    <citation type="submission" date="2021-12" db="EMBL/GenBank/DDBJ databases">
        <authorList>
            <person name="King R."/>
        </authorList>
    </citation>
    <scope>NUCLEOTIDE SEQUENCE</scope>
</reference>
<dbReference type="OrthoDB" id="26970at2759"/>
<name>A0A9P0B6I2_BRAAE</name>
<comment type="similarity">
    <text evidence="1">Belongs to the RRN3 family.</text>
</comment>
<dbReference type="GO" id="GO:0001042">
    <property type="term" value="F:RNA polymerase I core binding"/>
    <property type="evidence" value="ECO:0007669"/>
    <property type="project" value="TreeGrafter"/>
</dbReference>
<dbReference type="GO" id="GO:0006361">
    <property type="term" value="P:transcription initiation at RNA polymerase I promoter"/>
    <property type="evidence" value="ECO:0007669"/>
    <property type="project" value="InterPro"/>
</dbReference>
<feature type="coiled-coil region" evidence="2">
    <location>
        <begin position="533"/>
        <end position="560"/>
    </location>
</feature>
<dbReference type="Proteomes" id="UP001154078">
    <property type="component" value="Chromosome 4"/>
</dbReference>
<protein>
    <recommendedName>
        <fullName evidence="6">RNA polymerase I-specific transcription initiation factor RRN3</fullName>
    </recommendedName>
</protein>
<dbReference type="GO" id="GO:0005634">
    <property type="term" value="C:nucleus"/>
    <property type="evidence" value="ECO:0007669"/>
    <property type="project" value="TreeGrafter"/>
</dbReference>
<evidence type="ECO:0000313" key="5">
    <source>
        <dbReference type="Proteomes" id="UP001154078"/>
    </source>
</evidence>
<dbReference type="GO" id="GO:0001181">
    <property type="term" value="F:RNA polymerase I general transcription initiation factor activity"/>
    <property type="evidence" value="ECO:0007669"/>
    <property type="project" value="InterPro"/>
</dbReference>
<evidence type="ECO:0000256" key="2">
    <source>
        <dbReference type="SAM" id="Coils"/>
    </source>
</evidence>
<sequence length="595" mass="68767">MSIFSQNTKTSSVRSSILKKGTNLSKRFSEINTQPKVRFVLPHSKRVHNILIEVTRTGSSRDYENLLVLLRDAELLDDDLSSLLKEATQCISLLNRDLRLFVEAILGVRWVDRNKSVVSEYQSFIVNLISAHNYHAKFVIDKLVFLYIPDSSKCEWPDGVPLDSDCLKFVNIHYLLNILLVVVPMCKELLLHSLRHHFPYHTKSTHIHECYLHNLIWTMEYQPSFRSEILHLIFSKLVIMDVNAPKGDIEKAANSGSEEIFLMDDDTCSVKTSSSHNIAHTLDVCLAKLYNYIIEECHSPAGELDWNKTKSLYHDLITVFDKVILPTYNTHHVQFVMFVMCSLKSSITEAFLNYLWKKVCNPCVAPVIRQASVNYIASLIARANYVPFLMLKGTLQQMADWVHSYIGTQDGLEYINSDVRVHSVFYSVCQALFYVVVFRKKDLLRTKKDIIFLESMNLAKTVTCRLNPLRVCQPAVAQNFAALTRKYQLAYCYSVMEQNSRNTIPTIYQDEKGAIVMSNNVLDAFYPFDPYVLERSSQKIQLLYREYKEKRKQRRETEQMEITEAEVDDFLYQENPHSSSYKFSYGSSPGFKFKG</sequence>
<dbReference type="PANTHER" id="PTHR12790:SF0">
    <property type="entry name" value="RNA POLYMERASE I-SPECIFIC TRANSCRIPTION INITIATION FACTOR RRN3-RELATED"/>
    <property type="match status" value="1"/>
</dbReference>
<accession>A0A9P0B6I2</accession>
<keyword evidence="2" id="KW-0175">Coiled coil</keyword>
<keyword evidence="5" id="KW-1185">Reference proteome</keyword>
<dbReference type="Pfam" id="PF05327">
    <property type="entry name" value="RRN3"/>
    <property type="match status" value="1"/>
</dbReference>
<dbReference type="InterPro" id="IPR007991">
    <property type="entry name" value="RNA_pol_I_trans_ini_fac_RRN3"/>
</dbReference>
<feature type="region of interest" description="Disordered" evidence="3">
    <location>
        <begin position="576"/>
        <end position="595"/>
    </location>
</feature>
<dbReference type="AlphaFoldDB" id="A0A9P0B6I2"/>
<dbReference type="PANTHER" id="PTHR12790">
    <property type="entry name" value="TRANSCRIPTION INITIATION FACTOR IA RRN3"/>
    <property type="match status" value="1"/>
</dbReference>